<feature type="transmembrane region" description="Helical" evidence="2">
    <location>
        <begin position="7"/>
        <end position="23"/>
    </location>
</feature>
<dbReference type="AlphaFoldDB" id="A0A0H4PNS5"/>
<dbReference type="KEGG" id="camu:CA2015_0426"/>
<evidence type="ECO:0000313" key="5">
    <source>
        <dbReference type="Proteomes" id="UP000036520"/>
    </source>
</evidence>
<name>A0A0H4PNS5_9BACT</name>
<dbReference type="Proteomes" id="UP000036520">
    <property type="component" value="Chromosome"/>
</dbReference>
<keyword evidence="2" id="KW-1133">Transmembrane helix</keyword>
<dbReference type="Gene3D" id="3.40.50.10390">
    <property type="entry name" value="Gingipain r, domain 1"/>
    <property type="match status" value="1"/>
</dbReference>
<feature type="domain" description="Gingipain" evidence="3">
    <location>
        <begin position="366"/>
        <end position="728"/>
    </location>
</feature>
<dbReference type="InterPro" id="IPR001769">
    <property type="entry name" value="Gingipain"/>
</dbReference>
<organism evidence="4 5">
    <name type="scientific">Cyclobacterium amurskyense</name>
    <dbReference type="NCBI Taxonomy" id="320787"/>
    <lineage>
        <taxon>Bacteria</taxon>
        <taxon>Pseudomonadati</taxon>
        <taxon>Bacteroidota</taxon>
        <taxon>Cytophagia</taxon>
        <taxon>Cytophagales</taxon>
        <taxon>Cyclobacteriaceae</taxon>
        <taxon>Cyclobacterium</taxon>
    </lineage>
</organism>
<dbReference type="NCBIfam" id="NF033707">
    <property type="entry name" value="T9SS_sortase"/>
    <property type="match status" value="1"/>
</dbReference>
<dbReference type="InterPro" id="IPR029031">
    <property type="entry name" value="Gingipain_N_sf"/>
</dbReference>
<keyword evidence="1" id="KW-0732">Signal</keyword>
<dbReference type="PATRIC" id="fig|320787.5.peg.476"/>
<sequence>MEIRGKFAFKCLIGIIGSLYYILPVSAQQTYKFPVSKEGVYHLSQNQATVWGLGDLDQISIFGQPGMLDQKIDSSIFLQKEIPQKIIGDKLYFFLEGADQALLEDGIAHLNEHHYTDTLFYLLQTGSTARNKITKTEEHNETENSLAPPKNLFQLSIHKLEEENLLSSGREWYGYRTFNGGSQIITIEQAAPNSVGPVAIWAQFMAQSFEESKFTLAANNQVIGQVSIPSIPNSRYAIKGRETSFASNFPKPEGNKPQNIVLTFSTLNPNGTGYLKNMLLGYPFLSSQLPEGVYYSPDNSAYSIETSHQGIWDVSDFYQVKDIKTDNLPTSKAKKIVVFDPESSSEIKNLEQVIGRNEILNGQPEFIIITSASLFSQAKRLSDFKNSMGLPTEVVLVENIYNSYGYGNPDISSIRNFLAAYWLTTGRLKNVLFFGKGSFDYKHKLGGRPNLVPTYSSRVSLNPLTTYGSDDYFGFLNMGEGEWLESPEGDHHLSIGIGRIPAINSREAKIAVDKIITYQTGNLGKWKKKLLFVADDGDNNIHLNDSEKHTAYLHEYSPEFELKKLYLDNFPQEMTDNPQTAIKAREALIKNIKEGLLLLNYIGHGNELNLTAEGLFSVSDIQDWPVTNRYPVIVTATCEFGRHDSPFIRSGAEELLLAEQKGAIAILTTGRPVFSSINYSLNKAFIEAAFKQGEALTLGEIFRDTKNNSLNGPLNRNFSLLGDPSLRLDLPIYHAEVREWMEIDTQITTDQLSGLNRLEYKGKVEDPLTGASVTQFDGNYEITINAPPSQIETLGDESSKTFYTDYSQTLYRGTGKVEKGSFTGEILLPKLEGYSNDEIQVSLFAIHNDLNREAYGANKITINPKEPDINPETNSPTIEVWIADSLQSKSQISFRNTPVWLHLADKSGIKIDEPSGITLQVNENPALSLTNEYYALNGSYKSGKIKVWANDLIEGINELSFTIYDQLGNSTQHTEIVEVKGSNQLKIENILVYPNPATDEVNFKIVHNRQGETINLSLNLFSLQGTEIFSYKGRFPKAERSIIDIQWIFLNSNSQNLIKGTYLYNLNLYSEEDATSDIIAGKIIIQ</sequence>
<evidence type="ECO:0000256" key="2">
    <source>
        <dbReference type="SAM" id="Phobius"/>
    </source>
</evidence>
<evidence type="ECO:0000256" key="1">
    <source>
        <dbReference type="ARBA" id="ARBA00022729"/>
    </source>
</evidence>
<dbReference type="Pfam" id="PF01364">
    <property type="entry name" value="Peptidase_C25"/>
    <property type="match status" value="1"/>
</dbReference>
<dbReference type="GO" id="GO:0008234">
    <property type="term" value="F:cysteine-type peptidase activity"/>
    <property type="evidence" value="ECO:0007669"/>
    <property type="project" value="InterPro"/>
</dbReference>
<dbReference type="STRING" id="320787.CA2015_0426"/>
<keyword evidence="2" id="KW-0812">Transmembrane</keyword>
<evidence type="ECO:0000259" key="3">
    <source>
        <dbReference type="Pfam" id="PF01364"/>
    </source>
</evidence>
<dbReference type="SUPFAM" id="SSF52129">
    <property type="entry name" value="Caspase-like"/>
    <property type="match status" value="1"/>
</dbReference>
<dbReference type="GO" id="GO:0006508">
    <property type="term" value="P:proteolysis"/>
    <property type="evidence" value="ECO:0007669"/>
    <property type="project" value="InterPro"/>
</dbReference>
<protein>
    <recommendedName>
        <fullName evidence="3">Gingipain domain-containing protein</fullName>
    </recommendedName>
</protein>
<proteinExistence type="predicted"/>
<dbReference type="CDD" id="cd02258">
    <property type="entry name" value="Peptidase_C25_N"/>
    <property type="match status" value="1"/>
</dbReference>
<dbReference type="EMBL" id="CP012040">
    <property type="protein sequence ID" value="AKP49897.1"/>
    <property type="molecule type" value="Genomic_DNA"/>
</dbReference>
<dbReference type="Gene3D" id="3.40.50.1460">
    <property type="match status" value="1"/>
</dbReference>
<evidence type="ECO:0000313" key="4">
    <source>
        <dbReference type="EMBL" id="AKP49897.1"/>
    </source>
</evidence>
<dbReference type="OrthoDB" id="9809780at2"/>
<dbReference type="InterPro" id="IPR029030">
    <property type="entry name" value="Caspase-like_dom_sf"/>
</dbReference>
<keyword evidence="2" id="KW-0472">Membrane</keyword>
<accession>A0A0H4PNS5</accession>
<dbReference type="RefSeq" id="WP_048640384.1">
    <property type="nucleotide sequence ID" value="NZ_CP012040.1"/>
</dbReference>
<reference evidence="4 5" key="1">
    <citation type="submission" date="2015-07" db="EMBL/GenBank/DDBJ databases">
        <authorList>
            <person name="Kim K.M."/>
        </authorList>
    </citation>
    <scope>NUCLEOTIDE SEQUENCE [LARGE SCALE GENOMIC DNA]</scope>
    <source>
        <strain evidence="4 5">KCTC 12363</strain>
    </source>
</reference>
<keyword evidence="5" id="KW-1185">Reference proteome</keyword>
<gene>
    <name evidence="4" type="ORF">CA2015_0426</name>
</gene>